<sequence>MYERRMLRRSFKVTYTLYLHMYERSIILTLL</sequence>
<dbReference type="AlphaFoldDB" id="A0A0A9AKJ1"/>
<proteinExistence type="predicted"/>
<organism evidence="1">
    <name type="scientific">Arundo donax</name>
    <name type="common">Giant reed</name>
    <name type="synonym">Donax arundinaceus</name>
    <dbReference type="NCBI Taxonomy" id="35708"/>
    <lineage>
        <taxon>Eukaryota</taxon>
        <taxon>Viridiplantae</taxon>
        <taxon>Streptophyta</taxon>
        <taxon>Embryophyta</taxon>
        <taxon>Tracheophyta</taxon>
        <taxon>Spermatophyta</taxon>
        <taxon>Magnoliopsida</taxon>
        <taxon>Liliopsida</taxon>
        <taxon>Poales</taxon>
        <taxon>Poaceae</taxon>
        <taxon>PACMAD clade</taxon>
        <taxon>Arundinoideae</taxon>
        <taxon>Arundineae</taxon>
        <taxon>Arundo</taxon>
    </lineage>
</organism>
<accession>A0A0A9AKJ1</accession>
<reference evidence="1" key="2">
    <citation type="journal article" date="2015" name="Data Brief">
        <title>Shoot transcriptome of the giant reed, Arundo donax.</title>
        <authorList>
            <person name="Barrero R.A."/>
            <person name="Guerrero F.D."/>
            <person name="Moolhuijzen P."/>
            <person name="Goolsby J.A."/>
            <person name="Tidwell J."/>
            <person name="Bellgard S.E."/>
            <person name="Bellgard M.I."/>
        </authorList>
    </citation>
    <scope>NUCLEOTIDE SEQUENCE</scope>
    <source>
        <tissue evidence="1">Shoot tissue taken approximately 20 cm above the soil surface</tissue>
    </source>
</reference>
<dbReference type="EMBL" id="GBRH01246244">
    <property type="protein sequence ID" value="JAD51651.1"/>
    <property type="molecule type" value="Transcribed_RNA"/>
</dbReference>
<name>A0A0A9AKJ1_ARUDO</name>
<evidence type="ECO:0000313" key="1">
    <source>
        <dbReference type="EMBL" id="JAD51651.1"/>
    </source>
</evidence>
<protein>
    <submittedName>
        <fullName evidence="1">Uncharacterized protein</fullName>
    </submittedName>
</protein>
<reference evidence="1" key="1">
    <citation type="submission" date="2014-09" db="EMBL/GenBank/DDBJ databases">
        <authorList>
            <person name="Magalhaes I.L.F."/>
            <person name="Oliveira U."/>
            <person name="Santos F.R."/>
            <person name="Vidigal T.H.D.A."/>
            <person name="Brescovit A.D."/>
            <person name="Santos A.J."/>
        </authorList>
    </citation>
    <scope>NUCLEOTIDE SEQUENCE</scope>
    <source>
        <tissue evidence="1">Shoot tissue taken approximately 20 cm above the soil surface</tissue>
    </source>
</reference>